<evidence type="ECO:0000313" key="2">
    <source>
        <dbReference type="Proteomes" id="UP000322144"/>
    </source>
</evidence>
<proteinExistence type="predicted"/>
<reference evidence="1 2" key="1">
    <citation type="submission" date="2019-06" db="EMBL/GenBank/DDBJ databases">
        <title>A distant relative of Phikzvirus genus phages from a therapeutic phage collection.</title>
        <authorList>
            <person name="Hejnowicz M.S."/>
            <person name="Dabrowski K."/>
            <person name="Gawor J."/>
            <person name="Weber-Dabrowska B."/>
            <person name="Gromadka R."/>
            <person name="Lobocka M.B."/>
        </authorList>
    </citation>
    <scope>NUCLEOTIDE SEQUENCE [LARGE SCALE GENOMIC DNA]</scope>
</reference>
<accession>A0A5C1K7X6</accession>
<dbReference type="EMBL" id="MN103543">
    <property type="protein sequence ID" value="QEM41992.1"/>
    <property type="molecule type" value="Genomic_DNA"/>
</dbReference>
<protein>
    <submittedName>
        <fullName evidence="1">Uncharacterized protein</fullName>
    </submittedName>
</protein>
<keyword evidence="2" id="KW-1185">Reference proteome</keyword>
<name>A0A5C1K7X6_9CAUD</name>
<dbReference type="Proteomes" id="UP000322144">
    <property type="component" value="Segment"/>
</dbReference>
<dbReference type="GeneID" id="77937013"/>
<dbReference type="RefSeq" id="YP_010661003.1">
    <property type="nucleotide sequence ID" value="NC_070882.1"/>
</dbReference>
<dbReference type="KEGG" id="vg:77937013"/>
<evidence type="ECO:0000313" key="1">
    <source>
        <dbReference type="EMBL" id="QEM41992.1"/>
    </source>
</evidence>
<organism evidence="1 2">
    <name type="scientific">Pseudomonas phage vB_PaeM_PS119XW</name>
    <dbReference type="NCBI Taxonomy" id="2601632"/>
    <lineage>
        <taxon>Viruses</taxon>
        <taxon>Duplodnaviria</taxon>
        <taxon>Heunggongvirae</taxon>
        <taxon>Uroviricota</taxon>
        <taxon>Caudoviricetes</taxon>
        <taxon>Chimalliviridae</taxon>
        <taxon>Pawinskivirus</taxon>
        <taxon>Pawinskivirus PS119XW</taxon>
    </lineage>
</organism>
<sequence length="166" mass="18809">MSVNIHQFSHGLSFCTAVIQYHKLVTFIQQHTESNSLSIEKGSSLYTQFIEWFNNNCEWIPSTAKSDPELIRFMVSADVSGYDDPRSIVYETTSQLYGINGRGLLTEHAINSMVENVKEYFESNNSNVIFGDENTFIELITDGTPNGTKMYSIVFIDVNEATPKKE</sequence>